<evidence type="ECO:0000256" key="7">
    <source>
        <dbReference type="RuleBase" id="RU363032"/>
    </source>
</evidence>
<comment type="subcellular location">
    <subcellularLocation>
        <location evidence="1 7">Cell membrane</location>
        <topology evidence="1 7">Multi-pass membrane protein</topology>
    </subcellularLocation>
</comment>
<name>A0A5J5IF77_9BACT</name>
<protein>
    <submittedName>
        <fullName evidence="9">ABC transporter permease</fullName>
    </submittedName>
</protein>
<keyword evidence="3" id="KW-1003">Cell membrane</keyword>
<feature type="transmembrane region" description="Helical" evidence="7">
    <location>
        <begin position="278"/>
        <end position="300"/>
    </location>
</feature>
<organism evidence="9 10">
    <name type="scientific">Ginsengibacter hankyongi</name>
    <dbReference type="NCBI Taxonomy" id="2607284"/>
    <lineage>
        <taxon>Bacteria</taxon>
        <taxon>Pseudomonadati</taxon>
        <taxon>Bacteroidota</taxon>
        <taxon>Chitinophagia</taxon>
        <taxon>Chitinophagales</taxon>
        <taxon>Chitinophagaceae</taxon>
        <taxon>Ginsengibacter</taxon>
    </lineage>
</organism>
<evidence type="ECO:0000256" key="1">
    <source>
        <dbReference type="ARBA" id="ARBA00004651"/>
    </source>
</evidence>
<dbReference type="Gene3D" id="1.10.3720.10">
    <property type="entry name" value="MetI-like"/>
    <property type="match status" value="1"/>
</dbReference>
<keyword evidence="6 7" id="KW-0472">Membrane</keyword>
<evidence type="ECO:0000313" key="10">
    <source>
        <dbReference type="Proteomes" id="UP000326903"/>
    </source>
</evidence>
<dbReference type="CDD" id="cd06261">
    <property type="entry name" value="TM_PBP2"/>
    <property type="match status" value="1"/>
</dbReference>
<keyword evidence="10" id="KW-1185">Reference proteome</keyword>
<dbReference type="PROSITE" id="PS50928">
    <property type="entry name" value="ABC_TM1"/>
    <property type="match status" value="1"/>
</dbReference>
<feature type="transmembrane region" description="Helical" evidence="7">
    <location>
        <begin position="166"/>
        <end position="194"/>
    </location>
</feature>
<evidence type="ECO:0000256" key="6">
    <source>
        <dbReference type="ARBA" id="ARBA00023136"/>
    </source>
</evidence>
<dbReference type="GO" id="GO:0005886">
    <property type="term" value="C:plasma membrane"/>
    <property type="evidence" value="ECO:0007669"/>
    <property type="project" value="UniProtKB-SubCell"/>
</dbReference>
<dbReference type="Pfam" id="PF19300">
    <property type="entry name" value="BPD_transp_1_N"/>
    <property type="match status" value="1"/>
</dbReference>
<evidence type="ECO:0000256" key="3">
    <source>
        <dbReference type="ARBA" id="ARBA00022475"/>
    </source>
</evidence>
<dbReference type="RefSeq" id="WP_150417013.1">
    <property type="nucleotide sequence ID" value="NZ_VYQF01000013.1"/>
</dbReference>
<feature type="transmembrane region" description="Helical" evidence="7">
    <location>
        <begin position="9"/>
        <end position="31"/>
    </location>
</feature>
<feature type="transmembrane region" description="Helical" evidence="7">
    <location>
        <begin position="131"/>
        <end position="154"/>
    </location>
</feature>
<feature type="transmembrane region" description="Helical" evidence="7">
    <location>
        <begin position="214"/>
        <end position="233"/>
    </location>
</feature>
<dbReference type="EMBL" id="VYQF01000013">
    <property type="protein sequence ID" value="KAA9034641.1"/>
    <property type="molecule type" value="Genomic_DNA"/>
</dbReference>
<dbReference type="PANTHER" id="PTHR43163">
    <property type="entry name" value="DIPEPTIDE TRANSPORT SYSTEM PERMEASE PROTEIN DPPB-RELATED"/>
    <property type="match status" value="1"/>
</dbReference>
<keyword evidence="2 7" id="KW-0813">Transport</keyword>
<sequence length="353" mass="39259">MFHLLIKKLLYGVLVLAGVVVIVFFIFQAFADPARLVAGQTGDKKTMDNIRKELYLDQPKWKQFLLYVNDVSPVSIDTKKEIEEKKLHGFFIGGNQPDSYQVGVKIPYLRRSYQTKKDVIDVLLDALPGTLILAVAAMFFATIAGIFLGVLAAVKQNTWMDTSSIFASVIGISAPSFFMAIVIAYVFGIVLHSYTGLSLTGSWFNIDETNGERYLTLQNLILPAITLGIRPLAIITQLTRSSMLDVLNQDFIRTAYAKGLSRRQVVYRHALRNALNPVITAITGWFAELLAGAFFVEYIFGWQGLGKVTVEALENLDYPVVMGSVLFAATIFVLVNILADVLYGIIDPRIKMK</sequence>
<evidence type="ECO:0000259" key="8">
    <source>
        <dbReference type="PROSITE" id="PS50928"/>
    </source>
</evidence>
<dbReference type="InterPro" id="IPR035906">
    <property type="entry name" value="MetI-like_sf"/>
</dbReference>
<reference evidence="9 10" key="1">
    <citation type="submission" date="2019-09" db="EMBL/GenBank/DDBJ databases">
        <title>Draft genome sequence of Ginsengibacter sp. BR5-29.</title>
        <authorList>
            <person name="Im W.-T."/>
        </authorList>
    </citation>
    <scope>NUCLEOTIDE SEQUENCE [LARGE SCALE GENOMIC DNA]</scope>
    <source>
        <strain evidence="9 10">BR5-29</strain>
    </source>
</reference>
<evidence type="ECO:0000256" key="5">
    <source>
        <dbReference type="ARBA" id="ARBA00022989"/>
    </source>
</evidence>
<feature type="domain" description="ABC transmembrane type-1" evidence="8">
    <location>
        <begin position="127"/>
        <end position="343"/>
    </location>
</feature>
<accession>A0A5J5IF77</accession>
<feature type="transmembrane region" description="Helical" evidence="7">
    <location>
        <begin position="320"/>
        <end position="346"/>
    </location>
</feature>
<dbReference type="InterPro" id="IPR000515">
    <property type="entry name" value="MetI-like"/>
</dbReference>
<dbReference type="GO" id="GO:0071916">
    <property type="term" value="F:dipeptide transmembrane transporter activity"/>
    <property type="evidence" value="ECO:0007669"/>
    <property type="project" value="TreeGrafter"/>
</dbReference>
<keyword evidence="5 7" id="KW-1133">Transmembrane helix</keyword>
<dbReference type="Pfam" id="PF00528">
    <property type="entry name" value="BPD_transp_1"/>
    <property type="match status" value="1"/>
</dbReference>
<dbReference type="InterPro" id="IPR045621">
    <property type="entry name" value="BPD_transp_1_N"/>
</dbReference>
<dbReference type="Proteomes" id="UP000326903">
    <property type="component" value="Unassembled WGS sequence"/>
</dbReference>
<comment type="caution">
    <text evidence="9">The sequence shown here is derived from an EMBL/GenBank/DDBJ whole genome shotgun (WGS) entry which is preliminary data.</text>
</comment>
<dbReference type="AlphaFoldDB" id="A0A5J5IF77"/>
<comment type="similarity">
    <text evidence="7">Belongs to the binding-protein-dependent transport system permease family.</text>
</comment>
<evidence type="ECO:0000256" key="4">
    <source>
        <dbReference type="ARBA" id="ARBA00022692"/>
    </source>
</evidence>
<dbReference type="PANTHER" id="PTHR43163:SF6">
    <property type="entry name" value="DIPEPTIDE TRANSPORT SYSTEM PERMEASE PROTEIN DPPB-RELATED"/>
    <property type="match status" value="1"/>
</dbReference>
<evidence type="ECO:0000256" key="2">
    <source>
        <dbReference type="ARBA" id="ARBA00022448"/>
    </source>
</evidence>
<keyword evidence="4 7" id="KW-0812">Transmembrane</keyword>
<dbReference type="SUPFAM" id="SSF161098">
    <property type="entry name" value="MetI-like"/>
    <property type="match status" value="1"/>
</dbReference>
<gene>
    <name evidence="9" type="ORF">FW778_21765</name>
</gene>
<evidence type="ECO:0000313" key="9">
    <source>
        <dbReference type="EMBL" id="KAA9034641.1"/>
    </source>
</evidence>
<proteinExistence type="inferred from homology"/>